<dbReference type="EMBL" id="CP144753">
    <property type="protein sequence ID" value="WVZ93338.1"/>
    <property type="molecule type" value="Genomic_DNA"/>
</dbReference>
<accession>A0AAQ3UL61</accession>
<evidence type="ECO:0000313" key="2">
    <source>
        <dbReference type="EMBL" id="WVZ93338.1"/>
    </source>
</evidence>
<feature type="region of interest" description="Disordered" evidence="1">
    <location>
        <begin position="1"/>
        <end position="24"/>
    </location>
</feature>
<evidence type="ECO:0000256" key="1">
    <source>
        <dbReference type="SAM" id="MobiDB-lite"/>
    </source>
</evidence>
<organism evidence="2 3">
    <name type="scientific">Paspalum notatum var. saurae</name>
    <dbReference type="NCBI Taxonomy" id="547442"/>
    <lineage>
        <taxon>Eukaryota</taxon>
        <taxon>Viridiplantae</taxon>
        <taxon>Streptophyta</taxon>
        <taxon>Embryophyta</taxon>
        <taxon>Tracheophyta</taxon>
        <taxon>Spermatophyta</taxon>
        <taxon>Magnoliopsida</taxon>
        <taxon>Liliopsida</taxon>
        <taxon>Poales</taxon>
        <taxon>Poaceae</taxon>
        <taxon>PACMAD clade</taxon>
        <taxon>Panicoideae</taxon>
        <taxon>Andropogonodae</taxon>
        <taxon>Paspaleae</taxon>
        <taxon>Paspalinae</taxon>
        <taxon>Paspalum</taxon>
    </lineage>
</organism>
<dbReference type="Proteomes" id="UP001341281">
    <property type="component" value="Chromosome 09"/>
</dbReference>
<evidence type="ECO:0000313" key="3">
    <source>
        <dbReference type="Proteomes" id="UP001341281"/>
    </source>
</evidence>
<gene>
    <name evidence="2" type="ORF">U9M48_039325</name>
</gene>
<sequence>MAADDAPENDGVPAPAVLPPPLEQTDPIEAYNELKILMEWDETKIFLNEYKYTGSNCVPWKVI</sequence>
<dbReference type="AlphaFoldDB" id="A0AAQ3UL61"/>
<protein>
    <submittedName>
        <fullName evidence="2">Uncharacterized protein</fullName>
    </submittedName>
</protein>
<name>A0AAQ3UL61_PASNO</name>
<keyword evidence="3" id="KW-1185">Reference proteome</keyword>
<proteinExistence type="predicted"/>
<reference evidence="2 3" key="1">
    <citation type="submission" date="2024-02" db="EMBL/GenBank/DDBJ databases">
        <title>High-quality chromosome-scale genome assembly of Pensacola bahiagrass (Paspalum notatum Flugge var. saurae).</title>
        <authorList>
            <person name="Vega J.M."/>
            <person name="Podio M."/>
            <person name="Orjuela J."/>
            <person name="Siena L.A."/>
            <person name="Pessino S.C."/>
            <person name="Combes M.C."/>
            <person name="Mariac C."/>
            <person name="Albertini E."/>
            <person name="Pupilli F."/>
            <person name="Ortiz J.P.A."/>
            <person name="Leblanc O."/>
        </authorList>
    </citation>
    <scope>NUCLEOTIDE SEQUENCE [LARGE SCALE GENOMIC DNA]</scope>
    <source>
        <strain evidence="2">R1</strain>
        <tissue evidence="2">Leaf</tissue>
    </source>
</reference>